<dbReference type="Pfam" id="PF01594">
    <property type="entry name" value="AI-2E_transport"/>
    <property type="match status" value="1"/>
</dbReference>
<sequence length="411" mass="44948">MRAERGRGERVHGDGKDRRCWRFVEAMDERHVGETVEPGMDEGTRRRTKMLVRFTGGIFLLLLVYALYFARDFFMPVVLSVLLALTFSPLNRWLMRRGLPAFLSAMLIVFTVVLVFGGLGYGLSGPISGLIKQAPDIADKIHTRLDDVSNSLIRVSEASKQVEKAASTASDPTVQKVTIAQPGILSRATGNLLSIGTTIVLTIVLTLFLLASGLLFYEKIIQSFQLLSDKKRALRIAHDVEREISRYLFTIFLINCGLGLCVGLALWLTGFPSPVVFGVIAAVVNFLPYVGAFAGVAAVALISVAHFATIGAALLPPLAYLALTTVEGQIVTPTVVGRRLEINAVAVFLAVAFWGWLWGVAGALMAVPLLVFVKVFCDHFDELRGFGNFLAIEQADPRPDDVLETRIEQGR</sequence>
<evidence type="ECO:0000256" key="2">
    <source>
        <dbReference type="ARBA" id="ARBA00009773"/>
    </source>
</evidence>
<feature type="transmembrane region" description="Helical" evidence="6">
    <location>
        <begin position="50"/>
        <end position="68"/>
    </location>
</feature>
<reference evidence="7 8" key="1">
    <citation type="submission" date="2019-06" db="EMBL/GenBank/DDBJ databases">
        <authorList>
            <person name="Li M."/>
        </authorList>
    </citation>
    <scope>NUCLEOTIDE SEQUENCE [LARGE SCALE GENOMIC DNA]</scope>
    <source>
        <strain evidence="7 8">BGMRC6574</strain>
    </source>
</reference>
<feature type="transmembrane region" description="Helical" evidence="6">
    <location>
        <begin position="275"/>
        <end position="300"/>
    </location>
</feature>
<feature type="transmembrane region" description="Helical" evidence="6">
    <location>
        <begin position="74"/>
        <end position="94"/>
    </location>
</feature>
<keyword evidence="5 6" id="KW-0472">Membrane</keyword>
<feature type="transmembrane region" description="Helical" evidence="6">
    <location>
        <begin position="346"/>
        <end position="373"/>
    </location>
</feature>
<feature type="transmembrane region" description="Helical" evidence="6">
    <location>
        <begin position="247"/>
        <end position="269"/>
    </location>
</feature>
<dbReference type="PANTHER" id="PTHR21716">
    <property type="entry name" value="TRANSMEMBRANE PROTEIN"/>
    <property type="match status" value="1"/>
</dbReference>
<evidence type="ECO:0000256" key="1">
    <source>
        <dbReference type="ARBA" id="ARBA00004141"/>
    </source>
</evidence>
<evidence type="ECO:0000256" key="4">
    <source>
        <dbReference type="ARBA" id="ARBA00022989"/>
    </source>
</evidence>
<comment type="caution">
    <text evidence="7">The sequence shown here is derived from an EMBL/GenBank/DDBJ whole genome shotgun (WGS) entry which is preliminary data.</text>
</comment>
<dbReference type="EMBL" id="VHLH01000014">
    <property type="protein sequence ID" value="TPW28656.1"/>
    <property type="molecule type" value="Genomic_DNA"/>
</dbReference>
<name>A0A506U5K5_9HYPH</name>
<feature type="transmembrane region" description="Helical" evidence="6">
    <location>
        <begin position="101"/>
        <end position="123"/>
    </location>
</feature>
<accession>A0A506U5K5</accession>
<proteinExistence type="inferred from homology"/>
<comment type="similarity">
    <text evidence="2">Belongs to the autoinducer-2 exporter (AI-2E) (TC 2.A.86) family.</text>
</comment>
<dbReference type="GO" id="GO:0016020">
    <property type="term" value="C:membrane"/>
    <property type="evidence" value="ECO:0007669"/>
    <property type="project" value="UniProtKB-SubCell"/>
</dbReference>
<gene>
    <name evidence="7" type="ORF">FJU11_08755</name>
</gene>
<keyword evidence="3 6" id="KW-0812">Transmembrane</keyword>
<dbReference type="InterPro" id="IPR002549">
    <property type="entry name" value="AI-2E-like"/>
</dbReference>
<comment type="subcellular location">
    <subcellularLocation>
        <location evidence="1">Membrane</location>
        <topology evidence="1">Multi-pass membrane protein</topology>
    </subcellularLocation>
</comment>
<feature type="transmembrane region" description="Helical" evidence="6">
    <location>
        <begin position="307"/>
        <end position="326"/>
    </location>
</feature>
<protein>
    <submittedName>
        <fullName evidence="7">AI-2E family transporter</fullName>
    </submittedName>
</protein>
<dbReference type="OrthoDB" id="9799225at2"/>
<evidence type="ECO:0000256" key="3">
    <source>
        <dbReference type="ARBA" id="ARBA00022692"/>
    </source>
</evidence>
<keyword evidence="8" id="KW-1185">Reference proteome</keyword>
<evidence type="ECO:0000256" key="5">
    <source>
        <dbReference type="ARBA" id="ARBA00023136"/>
    </source>
</evidence>
<dbReference type="GO" id="GO:0055085">
    <property type="term" value="P:transmembrane transport"/>
    <property type="evidence" value="ECO:0007669"/>
    <property type="project" value="TreeGrafter"/>
</dbReference>
<evidence type="ECO:0000313" key="8">
    <source>
        <dbReference type="Proteomes" id="UP000320314"/>
    </source>
</evidence>
<dbReference type="Proteomes" id="UP000320314">
    <property type="component" value="Unassembled WGS sequence"/>
</dbReference>
<evidence type="ECO:0000256" key="6">
    <source>
        <dbReference type="SAM" id="Phobius"/>
    </source>
</evidence>
<dbReference type="AlphaFoldDB" id="A0A506U5K5"/>
<evidence type="ECO:0000313" key="7">
    <source>
        <dbReference type="EMBL" id="TPW28656.1"/>
    </source>
</evidence>
<dbReference type="PANTHER" id="PTHR21716:SF16">
    <property type="entry name" value="BLL1467 PROTEIN"/>
    <property type="match status" value="1"/>
</dbReference>
<organism evidence="7 8">
    <name type="scientific">Pararhizobium mangrovi</name>
    <dbReference type="NCBI Taxonomy" id="2590452"/>
    <lineage>
        <taxon>Bacteria</taxon>
        <taxon>Pseudomonadati</taxon>
        <taxon>Pseudomonadota</taxon>
        <taxon>Alphaproteobacteria</taxon>
        <taxon>Hyphomicrobiales</taxon>
        <taxon>Rhizobiaceae</taxon>
        <taxon>Rhizobium/Agrobacterium group</taxon>
        <taxon>Pararhizobium</taxon>
    </lineage>
</organism>
<keyword evidence="4 6" id="KW-1133">Transmembrane helix</keyword>
<feature type="transmembrane region" description="Helical" evidence="6">
    <location>
        <begin position="192"/>
        <end position="217"/>
    </location>
</feature>